<dbReference type="RefSeq" id="WP_227310748.1">
    <property type="nucleotide sequence ID" value="NZ_JAESVA010000020.1"/>
</dbReference>
<name>A0A963Z8V5_9PROT</name>
<reference evidence="1 2" key="1">
    <citation type="journal article" date="2021" name="Microorganisms">
        <title>Acidisoma silvae sp. nov. and Acidisomacellulosilytica sp. nov., Two Acidophilic Bacteria Isolated from Decaying Wood, Hydrolyzing Cellulose and Producing Poly-3-hydroxybutyrate.</title>
        <authorList>
            <person name="Mieszkin S."/>
            <person name="Pouder E."/>
            <person name="Uroz S."/>
            <person name="Simon-Colin C."/>
            <person name="Alain K."/>
        </authorList>
    </citation>
    <scope>NUCLEOTIDE SEQUENCE [LARGE SCALE GENOMIC DNA]</scope>
    <source>
        <strain evidence="1 2">HW T5.17</strain>
    </source>
</reference>
<dbReference type="EMBL" id="JAESVA010000020">
    <property type="protein sequence ID" value="MCB8884007.1"/>
    <property type="molecule type" value="Genomic_DNA"/>
</dbReference>
<keyword evidence="2" id="KW-1185">Reference proteome</keyword>
<evidence type="ECO:0000313" key="2">
    <source>
        <dbReference type="Proteomes" id="UP000721844"/>
    </source>
</evidence>
<dbReference type="AlphaFoldDB" id="A0A963Z8V5"/>
<dbReference type="Proteomes" id="UP000721844">
    <property type="component" value="Unassembled WGS sequence"/>
</dbReference>
<organism evidence="1 2">
    <name type="scientific">Acidisoma cellulosilyticum</name>
    <dbReference type="NCBI Taxonomy" id="2802395"/>
    <lineage>
        <taxon>Bacteria</taxon>
        <taxon>Pseudomonadati</taxon>
        <taxon>Pseudomonadota</taxon>
        <taxon>Alphaproteobacteria</taxon>
        <taxon>Acetobacterales</taxon>
        <taxon>Acidocellaceae</taxon>
        <taxon>Acidisoma</taxon>
    </lineage>
</organism>
<proteinExistence type="predicted"/>
<accession>A0A963Z8V5</accession>
<evidence type="ECO:0000313" key="1">
    <source>
        <dbReference type="EMBL" id="MCB8884007.1"/>
    </source>
</evidence>
<protein>
    <submittedName>
        <fullName evidence="1">Uncharacterized protein</fullName>
    </submittedName>
</protein>
<gene>
    <name evidence="1" type="ORF">ACELLULO517_27465</name>
</gene>
<sequence length="60" mass="6667">MSADIINFPERGQAVSDRDVLIHCIKDILIEINDRAGDATKVRQLVGEAFELFDHADRAG</sequence>
<comment type="caution">
    <text evidence="1">The sequence shown here is derived from an EMBL/GenBank/DDBJ whole genome shotgun (WGS) entry which is preliminary data.</text>
</comment>